<dbReference type="SUPFAM" id="SSF52833">
    <property type="entry name" value="Thioredoxin-like"/>
    <property type="match status" value="1"/>
</dbReference>
<name>A0ABN2QBX5_9MICO</name>
<dbReference type="InterPro" id="IPR036249">
    <property type="entry name" value="Thioredoxin-like_sf"/>
</dbReference>
<dbReference type="Gene3D" id="3.40.30.10">
    <property type="entry name" value="Glutaredoxin"/>
    <property type="match status" value="1"/>
</dbReference>
<comment type="caution">
    <text evidence="1">The sequence shown here is derived from an EMBL/GenBank/DDBJ whole genome shotgun (WGS) entry which is preliminary data.</text>
</comment>
<reference evidence="1 2" key="1">
    <citation type="journal article" date="2019" name="Int. J. Syst. Evol. Microbiol.">
        <title>The Global Catalogue of Microorganisms (GCM) 10K type strain sequencing project: providing services to taxonomists for standard genome sequencing and annotation.</title>
        <authorList>
            <consortium name="The Broad Institute Genomics Platform"/>
            <consortium name="The Broad Institute Genome Sequencing Center for Infectious Disease"/>
            <person name="Wu L."/>
            <person name="Ma J."/>
        </authorList>
    </citation>
    <scope>NUCLEOTIDE SEQUENCE [LARGE SCALE GENOMIC DNA]</scope>
    <source>
        <strain evidence="1 2">JCM 14901</strain>
    </source>
</reference>
<organism evidence="1 2">
    <name type="scientific">Microbacterium deminutum</name>
    <dbReference type="NCBI Taxonomy" id="344164"/>
    <lineage>
        <taxon>Bacteria</taxon>
        <taxon>Bacillati</taxon>
        <taxon>Actinomycetota</taxon>
        <taxon>Actinomycetes</taxon>
        <taxon>Micrococcales</taxon>
        <taxon>Microbacteriaceae</taxon>
        <taxon>Microbacterium</taxon>
    </lineage>
</organism>
<sequence length="145" mass="15899">MTFVSALIGLALLLTATVAVGVFLQWRQGRPSRHVVHEVVEPVRLGADALGEVATLLQFSTELCARCPGVHRTLRTIADGRDGVRHLDVDLTHRPDIAKHFHVLQTPTTLVLDRNGVVQTRFGGVPSREVLELELNRLTGEDANV</sequence>
<evidence type="ECO:0008006" key="3">
    <source>
        <dbReference type="Google" id="ProtNLM"/>
    </source>
</evidence>
<accession>A0ABN2QBX5</accession>
<evidence type="ECO:0000313" key="1">
    <source>
        <dbReference type="EMBL" id="GAA1947868.1"/>
    </source>
</evidence>
<proteinExistence type="predicted"/>
<gene>
    <name evidence="1" type="ORF">GCM10009776_07340</name>
</gene>
<dbReference type="Proteomes" id="UP001499933">
    <property type="component" value="Unassembled WGS sequence"/>
</dbReference>
<protein>
    <recommendedName>
        <fullName evidence="3">Thioredoxin</fullName>
    </recommendedName>
</protein>
<dbReference type="RefSeq" id="WP_344091282.1">
    <property type="nucleotide sequence ID" value="NZ_BAAAOG010000001.1"/>
</dbReference>
<keyword evidence="2" id="KW-1185">Reference proteome</keyword>
<dbReference type="CDD" id="cd02947">
    <property type="entry name" value="TRX_family"/>
    <property type="match status" value="1"/>
</dbReference>
<dbReference type="EMBL" id="BAAAOG010000001">
    <property type="protein sequence ID" value="GAA1947868.1"/>
    <property type="molecule type" value="Genomic_DNA"/>
</dbReference>
<evidence type="ECO:0000313" key="2">
    <source>
        <dbReference type="Proteomes" id="UP001499933"/>
    </source>
</evidence>